<dbReference type="HOGENOM" id="CLU_107497_0_0_9"/>
<dbReference type="Proteomes" id="UP000006002">
    <property type="component" value="Unassembled WGS sequence"/>
</dbReference>
<dbReference type="AlphaFoldDB" id="A5ZTD8"/>
<dbReference type="EMBL" id="AAVO02000009">
    <property type="protein sequence ID" value="EDM87093.1"/>
    <property type="molecule type" value="Genomic_DNA"/>
</dbReference>
<name>A5ZTD8_9FIRM</name>
<sequence length="209" mass="23854">MTKYNKQQAISIIIDCAAKYEENLNGYQLLFILKDKHKHISSLEVSFYPYNFLHLTGIKLIDGTTATDFYKRCLNHKLSPEDFSFASDGTTQLKLEILPQLMLKNISAKMVGDFNGCNPKLYTEKLTGGVKACLGFVKTHRAEYVPNTVLNTDIRTVTKISQQVIATYRRKNSTSPYQELVYKAKKIDWDTITFPKEYDYLTKPGKDGA</sequence>
<dbReference type="eggNOG" id="ENOG502Z8J8">
    <property type="taxonomic scope" value="Bacteria"/>
</dbReference>
<protein>
    <recommendedName>
        <fullName evidence="1">Phage-Barnase-EndoU-ColicinE5/D-RelE like nuclease 4 domain-containing protein</fullName>
    </recommendedName>
</protein>
<dbReference type="Pfam" id="PF18813">
    <property type="entry name" value="PBECR4"/>
    <property type="match status" value="1"/>
</dbReference>
<dbReference type="InterPro" id="IPR041420">
    <property type="entry name" value="PBECR4"/>
</dbReference>
<dbReference type="RefSeq" id="WP_005421657.1">
    <property type="nucleotide sequence ID" value="NZ_CP102265.1"/>
</dbReference>
<accession>A5ZTD8</accession>
<proteinExistence type="predicted"/>
<reference evidence="2 3" key="2">
    <citation type="submission" date="2007-04" db="EMBL/GenBank/DDBJ databases">
        <title>Draft genome sequence of Ruminococcus obeum (ATCC 29174).</title>
        <authorList>
            <person name="Sudarsanam P."/>
            <person name="Ley R."/>
            <person name="Guruge J."/>
            <person name="Turnbaugh P.J."/>
            <person name="Mahowald M."/>
            <person name="Liep D."/>
            <person name="Gordon J."/>
        </authorList>
    </citation>
    <scope>NUCLEOTIDE SEQUENCE [LARGE SCALE GENOMIC DNA]</scope>
    <source>
        <strain evidence="2 3">ATCC 29174</strain>
    </source>
</reference>
<feature type="domain" description="Phage-Barnase-EndoU-ColicinE5/D-RelE like nuclease 4" evidence="1">
    <location>
        <begin position="12"/>
        <end position="186"/>
    </location>
</feature>
<comment type="caution">
    <text evidence="2">The sequence shown here is derived from an EMBL/GenBank/DDBJ whole genome shotgun (WGS) entry which is preliminary data.</text>
</comment>
<gene>
    <name evidence="2" type="ORF">RUMOBE_02267</name>
</gene>
<evidence type="ECO:0000259" key="1">
    <source>
        <dbReference type="Pfam" id="PF18813"/>
    </source>
</evidence>
<evidence type="ECO:0000313" key="2">
    <source>
        <dbReference type="EMBL" id="EDM87093.1"/>
    </source>
</evidence>
<evidence type="ECO:0000313" key="3">
    <source>
        <dbReference type="Proteomes" id="UP000006002"/>
    </source>
</evidence>
<organism evidence="2 3">
    <name type="scientific">Blautia obeum ATCC 29174</name>
    <dbReference type="NCBI Taxonomy" id="411459"/>
    <lineage>
        <taxon>Bacteria</taxon>
        <taxon>Bacillati</taxon>
        <taxon>Bacillota</taxon>
        <taxon>Clostridia</taxon>
        <taxon>Lachnospirales</taxon>
        <taxon>Lachnospiraceae</taxon>
        <taxon>Blautia</taxon>
    </lineage>
</organism>
<dbReference type="GeneID" id="79802534"/>
<reference evidence="2 3" key="1">
    <citation type="submission" date="2007-03" db="EMBL/GenBank/DDBJ databases">
        <authorList>
            <person name="Fulton L."/>
            <person name="Clifton S."/>
            <person name="Fulton B."/>
            <person name="Xu J."/>
            <person name="Minx P."/>
            <person name="Pepin K.H."/>
            <person name="Johnson M."/>
            <person name="Thiruvilangam P."/>
            <person name="Bhonagiri V."/>
            <person name="Nash W.E."/>
            <person name="Mardis E.R."/>
            <person name="Wilson R.K."/>
        </authorList>
    </citation>
    <scope>NUCLEOTIDE SEQUENCE [LARGE SCALE GENOMIC DNA]</scope>
    <source>
        <strain evidence="2 3">ATCC 29174</strain>
    </source>
</reference>